<evidence type="ECO:0000313" key="6">
    <source>
        <dbReference type="EMBL" id="AIC46838.1"/>
    </source>
</evidence>
<dbReference type="InterPro" id="IPR017508">
    <property type="entry name" value="HipA_N1"/>
</dbReference>
<dbReference type="STRING" id="529884.Rhola_00000050"/>
<evidence type="ECO:0000256" key="1">
    <source>
        <dbReference type="ARBA" id="ARBA00010164"/>
    </source>
</evidence>
<dbReference type="Proteomes" id="UP000067708">
    <property type="component" value="Chromosome"/>
</dbReference>
<dbReference type="OrthoDB" id="3182374at2"/>
<evidence type="ECO:0000259" key="5">
    <source>
        <dbReference type="Pfam" id="PF13657"/>
    </source>
</evidence>
<gene>
    <name evidence="6" type="ORF">Rhola_00000050</name>
</gene>
<keyword evidence="3" id="KW-0418">Kinase</keyword>
<dbReference type="PATRIC" id="fig|529884.3.peg.5"/>
<dbReference type="PANTHER" id="PTHR37419:SF1">
    <property type="entry name" value="SERINE_THREONINE-PROTEIN KINASE TOXIN HIPA"/>
    <property type="match status" value="1"/>
</dbReference>
<dbReference type="EMBL" id="CP007490">
    <property type="protein sequence ID" value="AIC46838.1"/>
    <property type="molecule type" value="Genomic_DNA"/>
</dbReference>
<feature type="domain" description="HipA-like C-terminal" evidence="4">
    <location>
        <begin position="143"/>
        <end position="360"/>
    </location>
</feature>
<dbReference type="Gene3D" id="1.10.1070.20">
    <property type="match status" value="1"/>
</dbReference>
<feature type="domain" description="HipA N-terminal subdomain 1" evidence="5">
    <location>
        <begin position="8"/>
        <end position="104"/>
    </location>
</feature>
<dbReference type="Pfam" id="PF13657">
    <property type="entry name" value="Couple_hipA"/>
    <property type="match status" value="1"/>
</dbReference>
<protein>
    <submittedName>
        <fullName evidence="6">HipA N-terminal domain</fullName>
        <ecNumber evidence="6">2.7.11.1</ecNumber>
    </submittedName>
</protein>
<dbReference type="HOGENOM" id="CLU_030167_4_0_11"/>
<dbReference type="Pfam" id="PF07804">
    <property type="entry name" value="HipA_C"/>
    <property type="match status" value="1"/>
</dbReference>
<dbReference type="GO" id="GO:0005829">
    <property type="term" value="C:cytosol"/>
    <property type="evidence" value="ECO:0007669"/>
    <property type="project" value="TreeGrafter"/>
</dbReference>
<dbReference type="RefSeq" id="WP_051636112.1">
    <property type="nucleotide sequence ID" value="NZ_CP007490.1"/>
</dbReference>
<dbReference type="EC" id="2.7.11.1" evidence="6"/>
<dbReference type="NCBIfam" id="TIGR03071">
    <property type="entry name" value="couple_hipA"/>
    <property type="match status" value="1"/>
</dbReference>
<keyword evidence="2 6" id="KW-0808">Transferase</keyword>
<dbReference type="InterPro" id="IPR012893">
    <property type="entry name" value="HipA-like_C"/>
</dbReference>
<proteinExistence type="inferred from homology"/>
<dbReference type="KEGG" id="rla:Rhola_00000050"/>
<comment type="similarity">
    <text evidence="1">Belongs to the HipA Ser/Thr kinase family.</text>
</comment>
<reference evidence="6 7" key="1">
    <citation type="journal article" date="2014" name="Int. J. Syst. Evol. Microbiol.">
        <title>Rhodoluna lacicola gen. nov., sp. nov., a planktonic freshwater bacterium with stream-lined genome.</title>
        <authorList>
            <person name="Hahn M."/>
            <person name="Schmidt J."/>
            <person name="Taipale S.J."/>
            <person name="Doolittle W.F."/>
            <person name="Koll U."/>
        </authorList>
    </citation>
    <scope>NUCLEOTIDE SEQUENCE [LARGE SCALE GENOMIC DNA]</scope>
    <source>
        <strain evidence="6 7">MWH-Ta8</strain>
    </source>
</reference>
<name>A0A060JJN9_9MICO</name>
<sequence length="395" mass="42862">MNKQLGLVYKKGVLAATLSSQGGNIKFQYDDAYLASGGQPVATTLPRTSEPLLLSGSAAPAYFAGLLPEGRRLNAISDRLKTSLSDDLGLLLEIGADLIGDVQVLAPGANPATERESLMLPNDLAEISFSEIRERFKGAKPTGIPGVQDKLSSKMLNARARMANVDYMLKLNPTDVPFAVENEAYFLGLAKKCGIKVANHKLLIDGQGQPALLLERFDRLATKQGKQLLAAEDGCQVANLYPADKYNIDFLQMAKGLASLCPASMVAGYELFKQLIFNWLIGNGDAHAKNFSVLESDSGEWRVSPAYDLLCTRYYEDRTMALAINELTTNWSRSLLVEAAGELGVSRKAAEAVITEQLATLADLPDQIISGALPFRRDQNYDVAAFLKQRAKALD</sequence>
<evidence type="ECO:0000256" key="3">
    <source>
        <dbReference type="ARBA" id="ARBA00022777"/>
    </source>
</evidence>
<dbReference type="eggNOG" id="COG3550">
    <property type="taxonomic scope" value="Bacteria"/>
</dbReference>
<evidence type="ECO:0000256" key="2">
    <source>
        <dbReference type="ARBA" id="ARBA00022679"/>
    </source>
</evidence>
<organism evidence="6 7">
    <name type="scientific">Rhodoluna lacicola</name>
    <dbReference type="NCBI Taxonomy" id="529884"/>
    <lineage>
        <taxon>Bacteria</taxon>
        <taxon>Bacillati</taxon>
        <taxon>Actinomycetota</taxon>
        <taxon>Actinomycetes</taxon>
        <taxon>Micrococcales</taxon>
        <taxon>Microbacteriaceae</taxon>
        <taxon>Luna cluster</taxon>
        <taxon>Luna-1 subcluster</taxon>
        <taxon>Rhodoluna</taxon>
    </lineage>
</organism>
<dbReference type="GO" id="GO:0004674">
    <property type="term" value="F:protein serine/threonine kinase activity"/>
    <property type="evidence" value="ECO:0007669"/>
    <property type="project" value="UniProtKB-EC"/>
</dbReference>
<dbReference type="InterPro" id="IPR052028">
    <property type="entry name" value="HipA_Ser/Thr_kinase"/>
</dbReference>
<evidence type="ECO:0000313" key="7">
    <source>
        <dbReference type="Proteomes" id="UP000067708"/>
    </source>
</evidence>
<dbReference type="AlphaFoldDB" id="A0A060JJN9"/>
<keyword evidence="7" id="KW-1185">Reference proteome</keyword>
<dbReference type="PANTHER" id="PTHR37419">
    <property type="entry name" value="SERINE/THREONINE-PROTEIN KINASE TOXIN HIPA"/>
    <property type="match status" value="1"/>
</dbReference>
<accession>A0A060JJN9</accession>
<evidence type="ECO:0000259" key="4">
    <source>
        <dbReference type="Pfam" id="PF07804"/>
    </source>
</evidence>